<organism evidence="2 3">
    <name type="scientific">Desulfocucumis palustris</name>
    <dbReference type="NCBI Taxonomy" id="1898651"/>
    <lineage>
        <taxon>Bacteria</taxon>
        <taxon>Bacillati</taxon>
        <taxon>Bacillota</taxon>
        <taxon>Clostridia</taxon>
        <taxon>Eubacteriales</taxon>
        <taxon>Desulfocucumaceae</taxon>
        <taxon>Desulfocucumis</taxon>
    </lineage>
</organism>
<protein>
    <submittedName>
        <fullName evidence="2">Uncharacterized protein</fullName>
    </submittedName>
</protein>
<gene>
    <name evidence="2" type="ORF">DCCM_1035</name>
</gene>
<evidence type="ECO:0000256" key="1">
    <source>
        <dbReference type="SAM" id="MobiDB-lite"/>
    </source>
</evidence>
<accession>A0A2L2X9C7</accession>
<sequence length="51" mass="5896">MSPHAVKLAGRPADRPFKKSQGKCTEMSIFRWLELSRQEITRIKKQEKPGV</sequence>
<dbReference type="EMBL" id="BFAV01000060">
    <property type="protein sequence ID" value="GBF32839.1"/>
    <property type="molecule type" value="Genomic_DNA"/>
</dbReference>
<proteinExistence type="predicted"/>
<evidence type="ECO:0000313" key="2">
    <source>
        <dbReference type="EMBL" id="GBF32839.1"/>
    </source>
</evidence>
<feature type="region of interest" description="Disordered" evidence="1">
    <location>
        <begin position="1"/>
        <end position="20"/>
    </location>
</feature>
<evidence type="ECO:0000313" key="3">
    <source>
        <dbReference type="Proteomes" id="UP000239549"/>
    </source>
</evidence>
<name>A0A2L2X9C7_9FIRM</name>
<dbReference type="AlphaFoldDB" id="A0A2L2X9C7"/>
<dbReference type="Proteomes" id="UP000239549">
    <property type="component" value="Unassembled WGS sequence"/>
</dbReference>
<dbReference type="RefSeq" id="WP_165792016.1">
    <property type="nucleotide sequence ID" value="NZ_BFAV01000060.1"/>
</dbReference>
<reference evidence="3" key="1">
    <citation type="submission" date="2018-02" db="EMBL/GenBank/DDBJ databases">
        <title>Genome sequence of Desulfocucumis palustris strain NAW-5.</title>
        <authorList>
            <person name="Watanabe M."/>
            <person name="Kojima H."/>
            <person name="Fukui M."/>
        </authorList>
    </citation>
    <scope>NUCLEOTIDE SEQUENCE [LARGE SCALE GENOMIC DNA]</scope>
    <source>
        <strain evidence="3">NAW-5</strain>
    </source>
</reference>
<keyword evidence="3" id="KW-1185">Reference proteome</keyword>
<comment type="caution">
    <text evidence="2">The sequence shown here is derived from an EMBL/GenBank/DDBJ whole genome shotgun (WGS) entry which is preliminary data.</text>
</comment>